<proteinExistence type="predicted"/>
<feature type="region of interest" description="Disordered" evidence="2">
    <location>
        <begin position="398"/>
        <end position="431"/>
    </location>
</feature>
<feature type="compositionally biased region" description="Low complexity" evidence="2">
    <location>
        <begin position="398"/>
        <end position="424"/>
    </location>
</feature>
<organism evidence="3">
    <name type="scientific">viral metagenome</name>
    <dbReference type="NCBI Taxonomy" id="1070528"/>
    <lineage>
        <taxon>unclassified sequences</taxon>
        <taxon>metagenomes</taxon>
        <taxon>organismal metagenomes</taxon>
    </lineage>
</organism>
<reference evidence="3" key="1">
    <citation type="journal article" date="2020" name="Nature">
        <title>Giant virus diversity and host interactions through global metagenomics.</title>
        <authorList>
            <person name="Schulz F."/>
            <person name="Roux S."/>
            <person name="Paez-Espino D."/>
            <person name="Jungbluth S."/>
            <person name="Walsh D.A."/>
            <person name="Denef V.J."/>
            <person name="McMahon K.D."/>
            <person name="Konstantinidis K.T."/>
            <person name="Eloe-Fadrosh E.A."/>
            <person name="Kyrpides N.C."/>
            <person name="Woyke T."/>
        </authorList>
    </citation>
    <scope>NUCLEOTIDE SEQUENCE</scope>
    <source>
        <strain evidence="3">GVMAG-S-1103017-68</strain>
    </source>
</reference>
<feature type="coiled-coil region" evidence="1">
    <location>
        <begin position="262"/>
        <end position="321"/>
    </location>
</feature>
<accession>A0A6C0KG45</accession>
<keyword evidence="1" id="KW-0175">Coiled coil</keyword>
<dbReference type="AlphaFoldDB" id="A0A6C0KG45"/>
<dbReference type="EMBL" id="MN740854">
    <property type="protein sequence ID" value="QHU15234.1"/>
    <property type="molecule type" value="Genomic_DNA"/>
</dbReference>
<sequence>MSDKRLPVRFRMVASVDHGQPTKAMVQHDRDDKVSGILFEIADTMEMGPIAANYRPALMKAVSVASRIGRQILRQIVQILSSLGRYSLDAVQGAAPIVGSIASKLGSLVGNVGGTTMSSVAGAVRDFLTKSWVVSVIAAMFVFRYVYNSCFGLGSADMDEVTSDATALIHTVIESVAPWGVSGVLSFCVSSVTSALRMSLLPIRVALGPIVHICSLVSRDQQRVYKQNVQQSTVDAVLAEKRSLNLMKQEDAKTAVVVQEYLDNAETLKQKMRLDRAAYEAKVRAQDENELIQQQQLDERIVEMKSRRQALENQILDQKHQEKFDQQRRSMAEEAAFRRKDGVFHNMWGIGGILKTVGIDDPTGYTPAEREQAIHDAKQKARFDEALPRNESWYTMFNTANSTNSTNPTNSTNSTKSTNSTNISGPVKKRPDVGLSGWLSPSLFLHDDGWRQTAKFQREVGSVSV</sequence>
<protein>
    <submittedName>
        <fullName evidence="3">Uncharacterized protein</fullName>
    </submittedName>
</protein>
<evidence type="ECO:0000256" key="2">
    <source>
        <dbReference type="SAM" id="MobiDB-lite"/>
    </source>
</evidence>
<evidence type="ECO:0000313" key="3">
    <source>
        <dbReference type="EMBL" id="QHU15234.1"/>
    </source>
</evidence>
<evidence type="ECO:0000256" key="1">
    <source>
        <dbReference type="SAM" id="Coils"/>
    </source>
</evidence>
<name>A0A6C0KG45_9ZZZZ</name>